<dbReference type="RefSeq" id="WP_330090889.1">
    <property type="nucleotide sequence ID" value="NZ_JAUZMY010000005.1"/>
</dbReference>
<keyword evidence="4" id="KW-0288">FMN</keyword>
<evidence type="ECO:0000313" key="8">
    <source>
        <dbReference type="Proteomes" id="UP001356095"/>
    </source>
</evidence>
<dbReference type="Pfam" id="PF00881">
    <property type="entry name" value="Nitroreductase"/>
    <property type="match status" value="1"/>
</dbReference>
<dbReference type="InterPro" id="IPR029479">
    <property type="entry name" value="Nitroreductase"/>
</dbReference>
<evidence type="ECO:0000256" key="1">
    <source>
        <dbReference type="ARBA" id="ARBA00001917"/>
    </source>
</evidence>
<evidence type="ECO:0000256" key="2">
    <source>
        <dbReference type="ARBA" id="ARBA00007118"/>
    </source>
</evidence>
<feature type="domain" description="Nitroreductase" evidence="6">
    <location>
        <begin position="12"/>
        <end position="201"/>
    </location>
</feature>
<accession>A0ABU7K4C3</accession>
<evidence type="ECO:0000256" key="3">
    <source>
        <dbReference type="ARBA" id="ARBA00022630"/>
    </source>
</evidence>
<organism evidence="7 8">
    <name type="scientific">Nocardiopsis codii</name>
    <dbReference type="NCBI Taxonomy" id="3065942"/>
    <lineage>
        <taxon>Bacteria</taxon>
        <taxon>Bacillati</taxon>
        <taxon>Actinomycetota</taxon>
        <taxon>Actinomycetes</taxon>
        <taxon>Streptosporangiales</taxon>
        <taxon>Nocardiopsidaceae</taxon>
        <taxon>Nocardiopsis</taxon>
    </lineage>
</organism>
<keyword evidence="5" id="KW-0560">Oxidoreductase</keyword>
<dbReference type="CDD" id="cd02136">
    <property type="entry name" value="PnbA_NfnB-like"/>
    <property type="match status" value="1"/>
</dbReference>
<evidence type="ECO:0000259" key="6">
    <source>
        <dbReference type="Pfam" id="PF00881"/>
    </source>
</evidence>
<evidence type="ECO:0000256" key="4">
    <source>
        <dbReference type="ARBA" id="ARBA00022643"/>
    </source>
</evidence>
<dbReference type="Proteomes" id="UP001356095">
    <property type="component" value="Unassembled WGS sequence"/>
</dbReference>
<evidence type="ECO:0000256" key="5">
    <source>
        <dbReference type="ARBA" id="ARBA00023002"/>
    </source>
</evidence>
<comment type="caution">
    <text evidence="7">The sequence shown here is derived from an EMBL/GenBank/DDBJ whole genome shotgun (WGS) entry which is preliminary data.</text>
</comment>
<comment type="similarity">
    <text evidence="2">Belongs to the nitroreductase family.</text>
</comment>
<dbReference type="InterPro" id="IPR000415">
    <property type="entry name" value="Nitroreductase-like"/>
</dbReference>
<dbReference type="PANTHER" id="PTHR43673:SF2">
    <property type="entry name" value="NITROREDUCTASE"/>
    <property type="match status" value="1"/>
</dbReference>
<name>A0ABU7K4C3_9ACTN</name>
<keyword evidence="3" id="KW-0285">Flavoprotein</keyword>
<keyword evidence="8" id="KW-1185">Reference proteome</keyword>
<dbReference type="PANTHER" id="PTHR43673">
    <property type="entry name" value="NAD(P)H NITROREDUCTASE YDGI-RELATED"/>
    <property type="match status" value="1"/>
</dbReference>
<proteinExistence type="inferred from homology"/>
<sequence length="236" mass="25368">MPDSPRSFTDIVRSRRSVRGFLPDPVPAADIRAVLEDAQRAPSNCNTQPWQVHVVSGAHRDALSAALLQADRDGRFSSDFSFDYADFGDGLYLQRAQKQGAAYYQSLGVERSDTQGRHAAALRNLEFFGAPHVALLFLPQFGDGVRVAGDMGMYAQTFLLALEARGLAGIPQTMLGSYADVVRGSLDIKSDMKLLFGISFGLADPQGPASAYRMGRAPLAESVVLHGTPGVLDGAH</sequence>
<dbReference type="Gene3D" id="3.40.109.10">
    <property type="entry name" value="NADH Oxidase"/>
    <property type="match status" value="1"/>
</dbReference>
<dbReference type="EMBL" id="JAUZMY010000005">
    <property type="protein sequence ID" value="MEE2037099.1"/>
    <property type="molecule type" value="Genomic_DNA"/>
</dbReference>
<gene>
    <name evidence="7" type="ORF">Q8791_07685</name>
</gene>
<dbReference type="SUPFAM" id="SSF55469">
    <property type="entry name" value="FMN-dependent nitroreductase-like"/>
    <property type="match status" value="1"/>
</dbReference>
<protein>
    <submittedName>
        <fullName evidence="7">Nitroreductase</fullName>
    </submittedName>
</protein>
<evidence type="ECO:0000313" key="7">
    <source>
        <dbReference type="EMBL" id="MEE2037099.1"/>
    </source>
</evidence>
<comment type="cofactor">
    <cofactor evidence="1">
        <name>FMN</name>
        <dbReference type="ChEBI" id="CHEBI:58210"/>
    </cofactor>
</comment>
<reference evidence="7 8" key="1">
    <citation type="submission" date="2023-08" db="EMBL/GenBank/DDBJ databases">
        <authorList>
            <person name="Girao M."/>
            <person name="Carvalho M.F."/>
        </authorList>
    </citation>
    <scope>NUCLEOTIDE SEQUENCE [LARGE SCALE GENOMIC DNA]</scope>
    <source>
        <strain evidence="7 8">CT-R113</strain>
    </source>
</reference>